<evidence type="ECO:0000313" key="1">
    <source>
        <dbReference type="EMBL" id="GIG96653.1"/>
    </source>
</evidence>
<reference evidence="1 2" key="1">
    <citation type="submission" date="2021-01" db="EMBL/GenBank/DDBJ databases">
        <title>Whole genome shotgun sequence of Plantactinospora mayteni NBRC 109088.</title>
        <authorList>
            <person name="Komaki H."/>
            <person name="Tamura T."/>
        </authorList>
    </citation>
    <scope>NUCLEOTIDE SEQUENCE [LARGE SCALE GENOMIC DNA]</scope>
    <source>
        <strain evidence="1 2">NBRC 109088</strain>
    </source>
</reference>
<organism evidence="1 2">
    <name type="scientific">Plantactinospora mayteni</name>
    <dbReference type="NCBI Taxonomy" id="566021"/>
    <lineage>
        <taxon>Bacteria</taxon>
        <taxon>Bacillati</taxon>
        <taxon>Actinomycetota</taxon>
        <taxon>Actinomycetes</taxon>
        <taxon>Micromonosporales</taxon>
        <taxon>Micromonosporaceae</taxon>
        <taxon>Plantactinospora</taxon>
    </lineage>
</organism>
<comment type="caution">
    <text evidence="1">The sequence shown here is derived from an EMBL/GenBank/DDBJ whole genome shotgun (WGS) entry which is preliminary data.</text>
</comment>
<dbReference type="Proteomes" id="UP000621500">
    <property type="component" value="Unassembled WGS sequence"/>
</dbReference>
<sequence length="254" mass="27514">MSNPGEPQGSASEHTSAIERAVNQIRENITKIVEKVNAGIDNANSGWFWLSPAVKLWITRSIDKLNEALDKILKHAREVLAHYTPVLSLVNISFHWLDAVKKPVSNMSSEVQRSANANLAYWEGGTASYYKEEVKPPQKDAVDALAAKAGFISEWLYGIAMSNVTFVTELSTVIGTILGEITAAALESATIINIPWAIDRLAAAVGALVETAVNTLLSIAKRIVEAGENVRKTVSDRVDYGKFPSGAWPQAVKG</sequence>
<proteinExistence type="predicted"/>
<evidence type="ECO:0008006" key="3">
    <source>
        <dbReference type="Google" id="ProtNLM"/>
    </source>
</evidence>
<dbReference type="EMBL" id="BONX01000020">
    <property type="protein sequence ID" value="GIG96653.1"/>
    <property type="molecule type" value="Genomic_DNA"/>
</dbReference>
<evidence type="ECO:0000313" key="2">
    <source>
        <dbReference type="Proteomes" id="UP000621500"/>
    </source>
</evidence>
<accession>A0ABQ4EPR0</accession>
<gene>
    <name evidence="1" type="ORF">Pma05_32260</name>
</gene>
<protein>
    <recommendedName>
        <fullName evidence="3">WXG100 family type VII secretion target</fullName>
    </recommendedName>
</protein>
<dbReference type="RefSeq" id="WP_203858200.1">
    <property type="nucleotide sequence ID" value="NZ_BAAAZQ010000024.1"/>
</dbReference>
<keyword evidence="2" id="KW-1185">Reference proteome</keyword>
<name>A0ABQ4EPR0_9ACTN</name>